<evidence type="ECO:0000313" key="2">
    <source>
        <dbReference type="EMBL" id="MED6250701.1"/>
    </source>
</evidence>
<dbReference type="EMBL" id="JAHUTI010059172">
    <property type="protein sequence ID" value="MED6250701.1"/>
    <property type="molecule type" value="Genomic_DNA"/>
</dbReference>
<reference evidence="2 3" key="1">
    <citation type="submission" date="2021-07" db="EMBL/GenBank/DDBJ databases">
        <authorList>
            <person name="Palmer J.M."/>
        </authorList>
    </citation>
    <scope>NUCLEOTIDE SEQUENCE [LARGE SCALE GENOMIC DNA]</scope>
    <source>
        <strain evidence="2 3">AT_MEX2019</strain>
        <tissue evidence="2">Muscle</tissue>
    </source>
</reference>
<accession>A0ABU7BJ78</accession>
<proteinExistence type="predicted"/>
<name>A0ABU7BJ78_9TELE</name>
<protein>
    <submittedName>
        <fullName evidence="2">Uncharacterized protein</fullName>
    </submittedName>
</protein>
<gene>
    <name evidence="2" type="ORF">ATANTOWER_005698</name>
</gene>
<organism evidence="2 3">
    <name type="scientific">Ataeniobius toweri</name>
    <dbReference type="NCBI Taxonomy" id="208326"/>
    <lineage>
        <taxon>Eukaryota</taxon>
        <taxon>Metazoa</taxon>
        <taxon>Chordata</taxon>
        <taxon>Craniata</taxon>
        <taxon>Vertebrata</taxon>
        <taxon>Euteleostomi</taxon>
        <taxon>Actinopterygii</taxon>
        <taxon>Neopterygii</taxon>
        <taxon>Teleostei</taxon>
        <taxon>Neoteleostei</taxon>
        <taxon>Acanthomorphata</taxon>
        <taxon>Ovalentaria</taxon>
        <taxon>Atherinomorphae</taxon>
        <taxon>Cyprinodontiformes</taxon>
        <taxon>Goodeidae</taxon>
        <taxon>Ataeniobius</taxon>
    </lineage>
</organism>
<sequence length="75" mass="8116">MLFSEQRGEAEGRRLQAAWVDRSLTGSSAEKAERRGGAVSQWRGRSDAKANGACAQTPLHYDRDSLSPSPHSCVA</sequence>
<keyword evidence="3" id="KW-1185">Reference proteome</keyword>
<evidence type="ECO:0000256" key="1">
    <source>
        <dbReference type="SAM" id="MobiDB-lite"/>
    </source>
</evidence>
<dbReference type="Proteomes" id="UP001345963">
    <property type="component" value="Unassembled WGS sequence"/>
</dbReference>
<evidence type="ECO:0000313" key="3">
    <source>
        <dbReference type="Proteomes" id="UP001345963"/>
    </source>
</evidence>
<feature type="region of interest" description="Disordered" evidence="1">
    <location>
        <begin position="25"/>
        <end position="51"/>
    </location>
</feature>
<comment type="caution">
    <text evidence="2">The sequence shown here is derived from an EMBL/GenBank/DDBJ whole genome shotgun (WGS) entry which is preliminary data.</text>
</comment>